<evidence type="ECO:0000256" key="1">
    <source>
        <dbReference type="SAM" id="Phobius"/>
    </source>
</evidence>
<evidence type="ECO:0000313" key="3">
    <source>
        <dbReference type="Proteomes" id="UP000316406"/>
    </source>
</evidence>
<reference evidence="2 3" key="1">
    <citation type="submission" date="2019-07" db="EMBL/GenBank/DDBJ databases">
        <title>Draft genome sequence of Brevibacterium aurantiacum XU54 isolated from Xinjiang China.</title>
        <authorList>
            <person name="Xu X."/>
        </authorList>
    </citation>
    <scope>NUCLEOTIDE SEQUENCE [LARGE SCALE GENOMIC DNA]</scope>
    <source>
        <strain evidence="2 3">XU54</strain>
    </source>
</reference>
<dbReference type="OrthoDB" id="2221333at2"/>
<feature type="transmembrane region" description="Helical" evidence="1">
    <location>
        <begin position="6"/>
        <end position="26"/>
    </location>
</feature>
<dbReference type="RefSeq" id="WP_143924490.1">
    <property type="nucleotide sequence ID" value="NZ_VLTK01000021.1"/>
</dbReference>
<comment type="caution">
    <text evidence="2">The sequence shown here is derived from an EMBL/GenBank/DDBJ whole genome shotgun (WGS) entry which is preliminary data.</text>
</comment>
<name>A0A556C400_BREAU</name>
<keyword evidence="1" id="KW-0812">Transmembrane</keyword>
<dbReference type="Pfam" id="PF06197">
    <property type="entry name" value="DUF998"/>
    <property type="match status" value="1"/>
</dbReference>
<dbReference type="EMBL" id="VLTK01000021">
    <property type="protein sequence ID" value="TSI12132.1"/>
    <property type="molecule type" value="Genomic_DNA"/>
</dbReference>
<accession>A0A556C400</accession>
<keyword evidence="3" id="KW-1185">Reference proteome</keyword>
<feature type="transmembrane region" description="Helical" evidence="1">
    <location>
        <begin position="181"/>
        <end position="198"/>
    </location>
</feature>
<feature type="transmembrane region" description="Helical" evidence="1">
    <location>
        <begin position="114"/>
        <end position="136"/>
    </location>
</feature>
<feature type="transmembrane region" description="Helical" evidence="1">
    <location>
        <begin position="84"/>
        <end position="102"/>
    </location>
</feature>
<proteinExistence type="predicted"/>
<dbReference type="AlphaFoldDB" id="A0A556C400"/>
<evidence type="ECO:0000313" key="2">
    <source>
        <dbReference type="EMBL" id="TSI12132.1"/>
    </source>
</evidence>
<feature type="transmembrane region" description="Helical" evidence="1">
    <location>
        <begin position="148"/>
        <end position="169"/>
    </location>
</feature>
<dbReference type="InterPro" id="IPR009339">
    <property type="entry name" value="DUF998"/>
</dbReference>
<keyword evidence="1" id="KW-1133">Transmembrane helix</keyword>
<gene>
    <name evidence="2" type="ORF">FO013_20890</name>
</gene>
<dbReference type="Proteomes" id="UP000316406">
    <property type="component" value="Unassembled WGS sequence"/>
</dbReference>
<keyword evidence="1" id="KW-0472">Membrane</keyword>
<organism evidence="2 3">
    <name type="scientific">Brevibacterium aurantiacum</name>
    <dbReference type="NCBI Taxonomy" id="273384"/>
    <lineage>
        <taxon>Bacteria</taxon>
        <taxon>Bacillati</taxon>
        <taxon>Actinomycetota</taxon>
        <taxon>Actinomycetes</taxon>
        <taxon>Micrococcales</taxon>
        <taxon>Brevibacteriaceae</taxon>
        <taxon>Brevibacterium</taxon>
    </lineage>
</organism>
<protein>
    <submittedName>
        <fullName evidence="2">DUF998 domain-containing protein</fullName>
    </submittedName>
</protein>
<sequence length="199" mass="21120">MTHLLFIVASVLFAIRILLLLALHLIPSGINPVRDTVSDYAVSDSPRTRSLSSAASRTAAAAWIALGAAVLLRPPTTSGPSQLGFWLIVLGLVLAVMPYVPTDRTGTSVTLRGRLHFLLAIAWFTIAYSTIGPLAHLLEGLSADILDILNFCAGAALFVFVVSLILPALRRYTFGISERAFILAVTVAPLIASATLITA</sequence>